<organism evidence="1 3">
    <name type="scientific">Paramuricea clavata</name>
    <name type="common">Red gorgonian</name>
    <name type="synonym">Violescent sea-whip</name>
    <dbReference type="NCBI Taxonomy" id="317549"/>
    <lineage>
        <taxon>Eukaryota</taxon>
        <taxon>Metazoa</taxon>
        <taxon>Cnidaria</taxon>
        <taxon>Anthozoa</taxon>
        <taxon>Octocorallia</taxon>
        <taxon>Malacalcyonacea</taxon>
        <taxon>Plexauridae</taxon>
        <taxon>Paramuricea</taxon>
    </lineage>
</organism>
<dbReference type="EMBL" id="CACRXK020018299">
    <property type="protein sequence ID" value="CAB4032309.1"/>
    <property type="molecule type" value="Genomic_DNA"/>
</dbReference>
<accession>A0A7D9JMY4</accession>
<keyword evidence="3" id="KW-1185">Reference proteome</keyword>
<protein>
    <submittedName>
        <fullName evidence="1">Uncharacterized protein</fullName>
    </submittedName>
</protein>
<dbReference type="Proteomes" id="UP001152795">
    <property type="component" value="Unassembled WGS sequence"/>
</dbReference>
<dbReference type="PANTHER" id="PTHR19963:SF30">
    <property type="entry name" value="ENDONUCLEASE_EXONUCLEASE_PHOSPHATASE DOMAIN-CONTAINING PROTEIN"/>
    <property type="match status" value="1"/>
</dbReference>
<reference evidence="1" key="1">
    <citation type="submission" date="2020-04" db="EMBL/GenBank/DDBJ databases">
        <authorList>
            <person name="Alioto T."/>
            <person name="Alioto T."/>
            <person name="Gomez Garrido J."/>
        </authorList>
    </citation>
    <scope>NUCLEOTIDE SEQUENCE</scope>
    <source>
        <strain evidence="1">A484AB</strain>
    </source>
</reference>
<evidence type="ECO:0000313" key="1">
    <source>
        <dbReference type="EMBL" id="CAB3989610.1"/>
    </source>
</evidence>
<proteinExistence type="predicted"/>
<dbReference type="EMBL" id="CACRXK020001518">
    <property type="protein sequence ID" value="CAB3989610.1"/>
    <property type="molecule type" value="Genomic_DNA"/>
</dbReference>
<comment type="caution">
    <text evidence="1">The sequence shown here is derived from an EMBL/GenBank/DDBJ whole genome shotgun (WGS) entry which is preliminary data.</text>
</comment>
<gene>
    <name evidence="1" type="ORF">PACLA_8A024826</name>
    <name evidence="2" type="ORF">PACLA_8A056155</name>
</gene>
<evidence type="ECO:0000313" key="3">
    <source>
        <dbReference type="Proteomes" id="UP001152795"/>
    </source>
</evidence>
<sequence length="197" mass="22384">MKLRSRSRRREESLPELAEDIERLAKLAYPEATSAVLETLAKDQFIDALVDDELRLRVAQGRPATSSPWCLIRESFTLATKRRTRYVRTIQGSAPDEDRSAAAGRTVTNADNTVSENNEFLAELKLMTAELRKIVSDVNQRNKVPEKSHLERNVSVGRATLKDISNVNAQLLRGCRTNRFGETRSSRVCRERVDRDK</sequence>
<dbReference type="OrthoDB" id="6091153at2759"/>
<name>A0A7D9JMY4_PARCT</name>
<dbReference type="AlphaFoldDB" id="A0A7D9JMY4"/>
<dbReference type="PANTHER" id="PTHR19963">
    <property type="entry name" value="CCHC-TYPE DOMAIN-CONTAINING PROTEIN"/>
    <property type="match status" value="1"/>
</dbReference>
<evidence type="ECO:0000313" key="2">
    <source>
        <dbReference type="EMBL" id="CAB4032309.1"/>
    </source>
</evidence>